<proteinExistence type="predicted"/>
<dbReference type="AlphaFoldDB" id="A0A0D0AD17"/>
<dbReference type="EMBL" id="KN835571">
    <property type="protein sequence ID" value="KIK35989.1"/>
    <property type="molecule type" value="Genomic_DNA"/>
</dbReference>
<dbReference type="OrthoDB" id="2686102at2759"/>
<accession>A0A0D0AD17</accession>
<name>A0A0D0AD17_9AGAM</name>
<evidence type="ECO:0000313" key="4">
    <source>
        <dbReference type="Proteomes" id="UP000054485"/>
    </source>
</evidence>
<dbReference type="InParanoid" id="A0A0D0AD17"/>
<dbReference type="InterPro" id="IPR014722">
    <property type="entry name" value="Rib_uL2_dom2"/>
</dbReference>
<dbReference type="InterPro" id="IPR005824">
    <property type="entry name" value="KOW"/>
</dbReference>
<protein>
    <recommendedName>
        <fullName evidence="2">KOW domain-containing protein</fullName>
    </recommendedName>
</protein>
<dbReference type="Gene3D" id="2.30.30.30">
    <property type="match status" value="1"/>
</dbReference>
<dbReference type="SMART" id="SM00739">
    <property type="entry name" value="KOW"/>
    <property type="match status" value="4"/>
</dbReference>
<dbReference type="SUPFAM" id="SSF50104">
    <property type="entry name" value="Translation proteins SH3-like domain"/>
    <property type="match status" value="1"/>
</dbReference>
<reference evidence="3 4" key="1">
    <citation type="submission" date="2014-04" db="EMBL/GenBank/DDBJ databases">
        <authorList>
            <consortium name="DOE Joint Genome Institute"/>
            <person name="Kuo A."/>
            <person name="Ruytinx J."/>
            <person name="Rineau F."/>
            <person name="Colpaert J."/>
            <person name="Kohler A."/>
            <person name="Nagy L.G."/>
            <person name="Floudas D."/>
            <person name="Copeland A."/>
            <person name="Barry K.W."/>
            <person name="Cichocki N."/>
            <person name="Veneault-Fourrey C."/>
            <person name="LaButti K."/>
            <person name="Lindquist E.A."/>
            <person name="Lipzen A."/>
            <person name="Lundell T."/>
            <person name="Morin E."/>
            <person name="Murat C."/>
            <person name="Sun H."/>
            <person name="Tunlid A."/>
            <person name="Henrissat B."/>
            <person name="Grigoriev I.V."/>
            <person name="Hibbett D.S."/>
            <person name="Martin F."/>
            <person name="Nordberg H.P."/>
            <person name="Cantor M.N."/>
            <person name="Hua S.X."/>
        </authorList>
    </citation>
    <scope>NUCLEOTIDE SEQUENCE [LARGE SCALE GENOMIC DNA]</scope>
    <source>
        <strain evidence="3 4">UH-Slu-Lm8-n1</strain>
    </source>
</reference>
<keyword evidence="4" id="KW-1185">Reference proteome</keyword>
<feature type="domain" description="KOW" evidence="2">
    <location>
        <begin position="537"/>
        <end position="569"/>
    </location>
</feature>
<feature type="domain" description="KOW" evidence="2">
    <location>
        <begin position="610"/>
        <end position="637"/>
    </location>
</feature>
<dbReference type="InterPro" id="IPR008991">
    <property type="entry name" value="Translation_prot_SH3-like_sf"/>
</dbReference>
<sequence length="1031" mass="114832">MSKRSATSAIAPEARIKRVKYIDVRKYLDTEADVDSEGGENEDTVDEEDESFIDDRVFEYGQAPASSDPLQDEASWDILEAYLTSEMSFPQLEAKLLSHLGSRYHEADWAEAKRTLFSADEDNVQALANLRAVKARHILPAKVASPLRGPFHQSASAWFDKVADIENRLTSNSGLSQPVPSSSEIARQTIKRFIQDEIGSSHAYYLLDVEFTDDPASMAHWESVLDAIVDAVTREERLKIFDTRAFDLADRVSSAAPPAVSDQSFLEIGESEKPVSSTQDDGGASARDLSTWLITVPSAQLKNKGFEVYTHSTLPGRLCVKAENTTVIRKAWPSTHTNCFFDVISLPREDQIPTSKSDLTIPGWYRPRRGQYRHDVGYAYSYDPQTDTITLLLASRESSGREVGKDSHLPRLRNLPNDISSFAGRNKTYIHGLLALKLHRTAVVEIPIPAPESILLHQESRCNPALVQSTLHAYAAQHWMEGDLVRVRAGEMIGCTARIQCVDMCTRSASACMEESVYIENISHEPIMFVISDLERKFRVGDSVRVLDGSLVASHLKGKTGMVVQVDENTIDVLDQSSESEFTVAIDSLATFVGVMSKPASANVSHELDTPMKGDHVVVTEGFYASEFGVISKVDTKSQTLAFFSESIHQHIWVPIRGTAFNPNPTALHHTHERGYDVVAGDIVQVVRGNPFKAWGTVVRVNLDDKTLTFKDKRLKEFTTSITHVARIGGRADRDPMRHLLGKEVFVIKGPMKSFRGTLHSLSQDTCVVAIQGRKQELSRAHVVSWKGVLLTGVYLAPHQLGEFLKLARGSFIQPPHITPPQTPRHSPPRDVPHVDQTVPVTQVSVWDTPIDSIDQYPPSAALNNNNVWSYNEDDRKERQLYPPSASTSSSADNLIATLHNPLITQLCYNWHMKMRIANPSSDWASYLNRIVDTVTPDPFLLEKGSAKGDEIFIKYSSRTKNKGMKEDPIPIKYLLPEPPTGKNKKFTLIRGDLMGSIHTTMTARKDQEDITTMEGKKFARADTCMIISKT</sequence>
<feature type="region of interest" description="Disordered" evidence="1">
    <location>
        <begin position="263"/>
        <end position="284"/>
    </location>
</feature>
<feature type="domain" description="KOW" evidence="2">
    <location>
        <begin position="677"/>
        <end position="704"/>
    </location>
</feature>
<feature type="domain" description="KOW" evidence="2">
    <location>
        <begin position="738"/>
        <end position="765"/>
    </location>
</feature>
<gene>
    <name evidence="3" type="ORF">CY34DRAFT_16687</name>
</gene>
<reference evidence="4" key="2">
    <citation type="submission" date="2015-01" db="EMBL/GenBank/DDBJ databases">
        <title>Evolutionary Origins and Diversification of the Mycorrhizal Mutualists.</title>
        <authorList>
            <consortium name="DOE Joint Genome Institute"/>
            <consortium name="Mycorrhizal Genomics Consortium"/>
            <person name="Kohler A."/>
            <person name="Kuo A."/>
            <person name="Nagy L.G."/>
            <person name="Floudas D."/>
            <person name="Copeland A."/>
            <person name="Barry K.W."/>
            <person name="Cichocki N."/>
            <person name="Veneault-Fourrey C."/>
            <person name="LaButti K."/>
            <person name="Lindquist E.A."/>
            <person name="Lipzen A."/>
            <person name="Lundell T."/>
            <person name="Morin E."/>
            <person name="Murat C."/>
            <person name="Riley R."/>
            <person name="Ohm R."/>
            <person name="Sun H."/>
            <person name="Tunlid A."/>
            <person name="Henrissat B."/>
            <person name="Grigoriev I.V."/>
            <person name="Hibbett D.S."/>
            <person name="Martin F."/>
        </authorList>
    </citation>
    <scope>NUCLEOTIDE SEQUENCE [LARGE SCALE GENOMIC DNA]</scope>
    <source>
        <strain evidence="4">UH-Slu-Lm8-n1</strain>
    </source>
</reference>
<evidence type="ECO:0000313" key="3">
    <source>
        <dbReference type="EMBL" id="KIK35989.1"/>
    </source>
</evidence>
<dbReference type="Proteomes" id="UP000054485">
    <property type="component" value="Unassembled WGS sequence"/>
</dbReference>
<dbReference type="HOGENOM" id="CLU_294257_0_0_1"/>
<evidence type="ECO:0000259" key="2">
    <source>
        <dbReference type="SMART" id="SM00739"/>
    </source>
</evidence>
<evidence type="ECO:0000256" key="1">
    <source>
        <dbReference type="SAM" id="MobiDB-lite"/>
    </source>
</evidence>
<organism evidence="3 4">
    <name type="scientific">Suillus luteus UH-Slu-Lm8-n1</name>
    <dbReference type="NCBI Taxonomy" id="930992"/>
    <lineage>
        <taxon>Eukaryota</taxon>
        <taxon>Fungi</taxon>
        <taxon>Dikarya</taxon>
        <taxon>Basidiomycota</taxon>
        <taxon>Agaricomycotina</taxon>
        <taxon>Agaricomycetes</taxon>
        <taxon>Agaricomycetidae</taxon>
        <taxon>Boletales</taxon>
        <taxon>Suillineae</taxon>
        <taxon>Suillaceae</taxon>
        <taxon>Suillus</taxon>
    </lineage>
</organism>